<dbReference type="Gene3D" id="1.25.40.20">
    <property type="entry name" value="Ankyrin repeat-containing domain"/>
    <property type="match status" value="2"/>
</dbReference>
<evidence type="ECO:0000256" key="4">
    <source>
        <dbReference type="SAM" id="SignalP"/>
    </source>
</evidence>
<dbReference type="PANTHER" id="PTHR43828:SF3">
    <property type="entry name" value="CHROMO DOMAIN-CONTAINING PROTEIN"/>
    <property type="match status" value="1"/>
</dbReference>
<feature type="chain" id="PRO_5021364465" description="Ankyrin" evidence="4">
    <location>
        <begin position="23"/>
        <end position="722"/>
    </location>
</feature>
<protein>
    <recommendedName>
        <fullName evidence="7">Ankyrin</fullName>
    </recommendedName>
</protein>
<dbReference type="Pfam" id="PF13637">
    <property type="entry name" value="Ank_4"/>
    <property type="match status" value="1"/>
</dbReference>
<keyword evidence="1" id="KW-0677">Repeat</keyword>
<proteinExistence type="predicted"/>
<dbReference type="STRING" id="1806994.A0A507CC98"/>
<dbReference type="OrthoDB" id="2125060at2759"/>
<dbReference type="Proteomes" id="UP000319731">
    <property type="component" value="Unassembled WGS sequence"/>
</dbReference>
<organism evidence="5 6">
    <name type="scientific">Synchytrium microbalum</name>
    <dbReference type="NCBI Taxonomy" id="1806994"/>
    <lineage>
        <taxon>Eukaryota</taxon>
        <taxon>Fungi</taxon>
        <taxon>Fungi incertae sedis</taxon>
        <taxon>Chytridiomycota</taxon>
        <taxon>Chytridiomycota incertae sedis</taxon>
        <taxon>Chytridiomycetes</taxon>
        <taxon>Synchytriales</taxon>
        <taxon>Synchytriaceae</taxon>
        <taxon>Synchytrium</taxon>
    </lineage>
</organism>
<sequence>MNPTVQFFFPRVYLLIAHNLTAFTVVDSPEAREGTASPTTRNAASRPYPVHRPSVSPPSAINELSTSASTSRGSDASGKRINRRQFPLLAVATPLYNSASSSFPDTDSTLLERVETPIASSPYILTTSSSTPPPIAYNINTALNNPRYSSPRSFLIALFGDADPSQFPPTLLPGTDINMHLDDSENTALHWAAALAKLPLAQYLISHGASPSVRNLAGETPLMRATFLPAPYESNVFEQLVPLLSESIACQDYKHKTILHHVVSSGNSRSRGGMAKYYFDSIVRYFLHGPAELFVEGDQYRAATRAGIVDKRTQQKLWNRDRNNFKRMLDFQDKNGDTALNIASRARVTFAAVTLLRLGASKKIKNKAGLCSLDFGINECEHGGAFQPNPSETPCPTQSEIEATFGNHSIFTADDISWEVAPEDSHTWLMGDASSYNFPETNATEYWDTLAGLVADDDETALEDVDAVIDDQGHTALHWAAALGRDNLVTLLIENGACTTTTNHVGETPLMRVIRVPNTYESGTSSTIIALLAPTLLCQDRLGKTALHHLVHTCGILGHVAAAHSYLCHLLRFAPDLVAQAIDCTDACGNTPVQIAEKMGNDELVVELVAARLAAVSPVMNISIADAIPIVKGEVAPATQPTTGTAATLSPTALQVKTGQLIMTPLDMGMTWISDDADKIAEAADELRRSQASSSTNLIKMDMEIPQKSQQQEPSRALHADL</sequence>
<comment type="caution">
    <text evidence="5">The sequence shown here is derived from an EMBL/GenBank/DDBJ whole genome shotgun (WGS) entry which is preliminary data.</text>
</comment>
<dbReference type="PROSITE" id="PS50297">
    <property type="entry name" value="ANK_REP_REGION"/>
    <property type="match status" value="2"/>
</dbReference>
<feature type="signal peptide" evidence="4">
    <location>
        <begin position="1"/>
        <end position="22"/>
    </location>
</feature>
<dbReference type="InterPro" id="IPR036770">
    <property type="entry name" value="Ankyrin_rpt-contain_sf"/>
</dbReference>
<keyword evidence="6" id="KW-1185">Reference proteome</keyword>
<accession>A0A507CC98</accession>
<dbReference type="AlphaFoldDB" id="A0A507CC98"/>
<dbReference type="PANTHER" id="PTHR43828">
    <property type="entry name" value="ASPARAGINASE"/>
    <property type="match status" value="1"/>
</dbReference>
<dbReference type="GO" id="GO:0045944">
    <property type="term" value="P:positive regulation of transcription by RNA polymerase II"/>
    <property type="evidence" value="ECO:0007669"/>
    <property type="project" value="UniProtKB-ARBA"/>
</dbReference>
<dbReference type="InterPro" id="IPR002110">
    <property type="entry name" value="Ankyrin_rpt"/>
</dbReference>
<dbReference type="SMART" id="SM00248">
    <property type="entry name" value="ANK"/>
    <property type="match status" value="6"/>
</dbReference>
<evidence type="ECO:0000256" key="2">
    <source>
        <dbReference type="PROSITE-ProRule" id="PRU00023"/>
    </source>
</evidence>
<dbReference type="GO" id="GO:0033309">
    <property type="term" value="C:SBF transcription complex"/>
    <property type="evidence" value="ECO:0007669"/>
    <property type="project" value="TreeGrafter"/>
</dbReference>
<dbReference type="PROSITE" id="PS50088">
    <property type="entry name" value="ANK_REPEAT"/>
    <property type="match status" value="2"/>
</dbReference>
<dbReference type="EMBL" id="QEAO01000003">
    <property type="protein sequence ID" value="TPX37242.1"/>
    <property type="molecule type" value="Genomic_DNA"/>
</dbReference>
<evidence type="ECO:0000313" key="6">
    <source>
        <dbReference type="Proteomes" id="UP000319731"/>
    </source>
</evidence>
<dbReference type="InterPro" id="IPR051642">
    <property type="entry name" value="SWI6-like"/>
</dbReference>
<feature type="compositionally biased region" description="Polar residues" evidence="3">
    <location>
        <begin position="57"/>
        <end position="74"/>
    </location>
</feature>
<feature type="repeat" description="ANK" evidence="2">
    <location>
        <begin position="184"/>
        <end position="216"/>
    </location>
</feature>
<evidence type="ECO:0000313" key="5">
    <source>
        <dbReference type="EMBL" id="TPX37242.1"/>
    </source>
</evidence>
<evidence type="ECO:0008006" key="7">
    <source>
        <dbReference type="Google" id="ProtNLM"/>
    </source>
</evidence>
<reference evidence="5 6" key="1">
    <citation type="journal article" date="2019" name="Sci. Rep.">
        <title>Comparative genomics of chytrid fungi reveal insights into the obligate biotrophic and pathogenic lifestyle of Synchytrium endobioticum.</title>
        <authorList>
            <person name="van de Vossenberg B.T.L.H."/>
            <person name="Warris S."/>
            <person name="Nguyen H.D.T."/>
            <person name="van Gent-Pelzer M.P.E."/>
            <person name="Joly D.L."/>
            <person name="van de Geest H.C."/>
            <person name="Bonants P.J.M."/>
            <person name="Smith D.S."/>
            <person name="Levesque C.A."/>
            <person name="van der Lee T.A.J."/>
        </authorList>
    </citation>
    <scope>NUCLEOTIDE SEQUENCE [LARGE SCALE GENOMIC DNA]</scope>
    <source>
        <strain evidence="5 6">JEL517</strain>
    </source>
</reference>
<dbReference type="GO" id="GO:0030907">
    <property type="term" value="C:MBF transcription complex"/>
    <property type="evidence" value="ECO:0007669"/>
    <property type="project" value="TreeGrafter"/>
</dbReference>
<dbReference type="Pfam" id="PF00023">
    <property type="entry name" value="Ank"/>
    <property type="match status" value="1"/>
</dbReference>
<dbReference type="SUPFAM" id="SSF48403">
    <property type="entry name" value="Ankyrin repeat"/>
    <property type="match status" value="2"/>
</dbReference>
<feature type="repeat" description="ANK" evidence="2">
    <location>
        <begin position="472"/>
        <end position="504"/>
    </location>
</feature>
<evidence type="ECO:0000256" key="3">
    <source>
        <dbReference type="SAM" id="MobiDB-lite"/>
    </source>
</evidence>
<feature type="region of interest" description="Disordered" evidence="3">
    <location>
        <begin position="30"/>
        <end position="79"/>
    </location>
</feature>
<dbReference type="RefSeq" id="XP_031027312.1">
    <property type="nucleotide sequence ID" value="XM_031167035.1"/>
</dbReference>
<keyword evidence="2" id="KW-0040">ANK repeat</keyword>
<gene>
    <name evidence="5" type="ORF">SmJEL517_g01107</name>
</gene>
<evidence type="ECO:0000256" key="1">
    <source>
        <dbReference type="ARBA" id="ARBA00022737"/>
    </source>
</evidence>
<name>A0A507CC98_9FUNG</name>
<feature type="region of interest" description="Disordered" evidence="3">
    <location>
        <begin position="688"/>
        <end position="722"/>
    </location>
</feature>
<dbReference type="GeneID" id="42002332"/>
<keyword evidence="4" id="KW-0732">Signal</keyword>